<sequence length="1486" mass="169859">LYSGNIIDKQNNPEYCLVPTVQHIVPIATFQLAKFLQSLIVKSDNFSWCQINQCAVLQLCQTLLQLLSSTKFNFISLKTETDTTSPSVNLNFTVYIYSLILKLLTVLSTHTCTINENQCPSSSSDRILSMLYPELECLTVCCTQMTIIYNKEELRSVRDQPLENKLIIEILAGNDITYFRQHIRPILLPLVLRRWEICPVFGKLALTDFYEPTIKLQNIKMISSLFTDHVPELVGAILVHSIMQNMDDNSRLPQWHIITELCGGSKLTHTTLLKATNVCKLIHCLLELRVLYDMPNKSTGSSQSLTSHHYLGSFLINCLAKLYINLNYDQSASTNQISDTKQHHLQYAYDLISSCHINSDLVNRLYQIGVRFLCPQSTINVSHRLIPYCLRLTCWCAISNLIISLLFNITSSYDSGDDDELRLVREFSVWIFVNGHVSLLASDLTRIEHLDELLDSFHYLFVKIRSFSLFQQNPKVASILNLLVGENKPSIFNEAVRQLCDFPDIEKCNCIDSSSTSTSYVPFLGEYEKSLSCLSTRNRENIQQFLQIVSNDLELFHIVHSSQLLVYPIKMFEELSFNMSTIFNVIQGNKSTFKFDMLFQQVKSILMEQSTENKQRHVSSTVTNMNNVGNGGDMTEIDFSNLTKLTNNLETILNPSKPDKWFQRLPTLLDSKIEGSTLHCFSLLKQVTNSFTLSSFNLIDPASRGFNYGVPESDDFLDPMFYVKQQILSTIVCAICIPNSLITLSASEVLHGLFDQCSCLVISLLTHSSENQLPTYLHTILAPYIQGTDISSRSTSTRNKNSVSLIQKLDLKEKAQILEKLPVLTNKIRLFLENSLTICCSATNFQSWLMDFVIWFLESGLIQDDFLICIKPFLHFSYELTEKLCSWLIAYYLIRIGSNNTADKSMQQFSSDLCDGIRTCLSNDVNSSLTEFPRFQKILLETLVAFNHFIQWIKRSGENITLNPSITINWFCAADRATILKRPQEARLFLELAWLSDNCPDDWITTNETTYRIWVNLCRLSGDLMGLIASQTSFLTWNNSEQSFKEKSTHFDVHPLLDKTKLAVHELLGNWSHLLSCYDKYDLNEELDSSSNTSKQSDLTLKELRSAAAWRLNQWDNKLDDISNLDCSYSHSVCPPTNWKNCGLETSFYWLLRAASQSDWCRVSEIATAQSECFIEELYSDTIQFISSDQLILYGQKINFLNILNKLKPFLTLSINFIQLILMKNIFINSINNQLKNLLIFTYLYYAEIATIKSSNIYFIKNYLNNAIYCQNLFKNNFNKSINYHWQNLLCIKLQSYLEREQGDYDLSISRLQSGLQIVNKVVEQTDKSSEHLGGYINCYIHGITVLCNWLYESRTKSAADLLLNYINPAINLAQSLKLNPDANAFMSLAKFSDAQFTTLNSYLTSSEFATRQNFLTQAQKDVVVLSDLGEKSRLLRLLQRQSALEIDELTALTTDADHFLEASIDAYAQCLTLSDDHNLSVQLLN</sequence>
<dbReference type="InterPro" id="IPR038980">
    <property type="entry name" value="ATM_plant"/>
</dbReference>
<feature type="non-terminal residue" evidence="1">
    <location>
        <position position="1"/>
    </location>
</feature>
<dbReference type="PANTHER" id="PTHR37079:SF4">
    <property type="entry name" value="SERINE_THREONINE-PROTEIN KINASE ATM"/>
    <property type="match status" value="1"/>
</dbReference>
<dbReference type="GO" id="GO:0006974">
    <property type="term" value="P:DNA damage response"/>
    <property type="evidence" value="ECO:0007669"/>
    <property type="project" value="InterPro"/>
</dbReference>
<gene>
    <name evidence="1" type="ORF">SMTD_LOCUS6373</name>
</gene>
<dbReference type="PANTHER" id="PTHR37079">
    <property type="entry name" value="SERINE/THREONINE-PROTEIN KINASE ATM"/>
    <property type="match status" value="1"/>
</dbReference>
<dbReference type="Proteomes" id="UP000269396">
    <property type="component" value="Unassembled WGS sequence"/>
</dbReference>
<proteinExistence type="predicted"/>
<evidence type="ECO:0000313" key="2">
    <source>
        <dbReference type="Proteomes" id="UP000269396"/>
    </source>
</evidence>
<reference evidence="1 2" key="1">
    <citation type="submission" date="2018-11" db="EMBL/GenBank/DDBJ databases">
        <authorList>
            <consortium name="Pathogen Informatics"/>
        </authorList>
    </citation>
    <scope>NUCLEOTIDE SEQUENCE [LARGE SCALE GENOMIC DNA]</scope>
    <source>
        <strain>Denwood</strain>
        <strain evidence="2">Zambia</strain>
    </source>
</reference>
<keyword evidence="2" id="KW-1185">Reference proteome</keyword>
<dbReference type="STRING" id="31246.A0A183NW87"/>
<name>A0A183NW87_9TREM</name>
<protein>
    <submittedName>
        <fullName evidence="1">Uncharacterized protein</fullName>
    </submittedName>
</protein>
<dbReference type="GO" id="GO:0004674">
    <property type="term" value="F:protein serine/threonine kinase activity"/>
    <property type="evidence" value="ECO:0007669"/>
    <property type="project" value="InterPro"/>
</dbReference>
<accession>A0A183NW87</accession>
<evidence type="ECO:0000313" key="1">
    <source>
        <dbReference type="EMBL" id="VDP33576.1"/>
    </source>
</evidence>
<organism evidence="1 2">
    <name type="scientific">Schistosoma mattheei</name>
    <dbReference type="NCBI Taxonomy" id="31246"/>
    <lineage>
        <taxon>Eukaryota</taxon>
        <taxon>Metazoa</taxon>
        <taxon>Spiralia</taxon>
        <taxon>Lophotrochozoa</taxon>
        <taxon>Platyhelminthes</taxon>
        <taxon>Trematoda</taxon>
        <taxon>Digenea</taxon>
        <taxon>Strigeidida</taxon>
        <taxon>Schistosomatoidea</taxon>
        <taxon>Schistosomatidae</taxon>
        <taxon>Schistosoma</taxon>
    </lineage>
</organism>
<dbReference type="EMBL" id="UZAL01027554">
    <property type="protein sequence ID" value="VDP33576.1"/>
    <property type="molecule type" value="Genomic_DNA"/>
</dbReference>